<dbReference type="PANTHER" id="PTHR38478:SF1">
    <property type="entry name" value="ZINC DEPENDENT METALLOPROTEASE DOMAIN LIPOPROTEIN"/>
    <property type="match status" value="1"/>
</dbReference>
<gene>
    <name evidence="2" type="ORF">SAMN02745724_03682</name>
</gene>
<evidence type="ECO:0000259" key="1">
    <source>
        <dbReference type="Pfam" id="PF16313"/>
    </source>
</evidence>
<dbReference type="SUPFAM" id="SSF55486">
    <property type="entry name" value="Metalloproteases ('zincins'), catalytic domain"/>
    <property type="match status" value="1"/>
</dbReference>
<dbReference type="Proteomes" id="UP000198862">
    <property type="component" value="Unassembled WGS sequence"/>
</dbReference>
<protein>
    <recommendedName>
        <fullName evidence="1">EcxA zinc-binding domain-containing protein</fullName>
    </recommendedName>
</protein>
<dbReference type="InterPro" id="IPR032534">
    <property type="entry name" value="EcxA_zinc-bd"/>
</dbReference>
<evidence type="ECO:0000313" key="2">
    <source>
        <dbReference type="EMBL" id="SFD15181.1"/>
    </source>
</evidence>
<evidence type="ECO:0000313" key="3">
    <source>
        <dbReference type="Proteomes" id="UP000198862"/>
    </source>
</evidence>
<dbReference type="Gene3D" id="3.40.390.10">
    <property type="entry name" value="Collagenase (Catalytic Domain)"/>
    <property type="match status" value="1"/>
</dbReference>
<dbReference type="AlphaFoldDB" id="A0A1I1PZ69"/>
<keyword evidence="3" id="KW-1185">Reference proteome</keyword>
<reference evidence="2 3" key="1">
    <citation type="submission" date="2016-10" db="EMBL/GenBank/DDBJ databases">
        <authorList>
            <person name="de Groot N.N."/>
        </authorList>
    </citation>
    <scope>NUCLEOTIDE SEQUENCE [LARGE SCALE GENOMIC DNA]</scope>
    <source>
        <strain evidence="2 3">DSM 6059</strain>
    </source>
</reference>
<proteinExistence type="predicted"/>
<accession>A0A1I1PZ69</accession>
<feature type="domain" description="EcxA zinc-binding" evidence="1">
    <location>
        <begin position="53"/>
        <end position="174"/>
    </location>
</feature>
<dbReference type="GO" id="GO:0008237">
    <property type="term" value="F:metallopeptidase activity"/>
    <property type="evidence" value="ECO:0007669"/>
    <property type="project" value="InterPro"/>
</dbReference>
<name>A0A1I1PZ69_9GAMM</name>
<dbReference type="Pfam" id="PF16313">
    <property type="entry name" value="DUF4953"/>
    <property type="match status" value="1"/>
</dbReference>
<dbReference type="STRING" id="1123010.SAMN02745724_03682"/>
<dbReference type="PANTHER" id="PTHR38478">
    <property type="entry name" value="PEPTIDASE M1A AND M12B"/>
    <property type="match status" value="1"/>
</dbReference>
<dbReference type="EMBL" id="FOLO01000036">
    <property type="protein sequence ID" value="SFD15181.1"/>
    <property type="molecule type" value="Genomic_DNA"/>
</dbReference>
<organism evidence="2 3">
    <name type="scientific">Pseudoalteromonas denitrificans DSM 6059</name>
    <dbReference type="NCBI Taxonomy" id="1123010"/>
    <lineage>
        <taxon>Bacteria</taxon>
        <taxon>Pseudomonadati</taxon>
        <taxon>Pseudomonadota</taxon>
        <taxon>Gammaproteobacteria</taxon>
        <taxon>Alteromonadales</taxon>
        <taxon>Pseudoalteromonadaceae</taxon>
        <taxon>Pseudoalteromonas</taxon>
    </lineage>
</organism>
<dbReference type="InterPro" id="IPR024079">
    <property type="entry name" value="MetalloPept_cat_dom_sf"/>
</dbReference>
<sequence>MKNRWVYDKLYSQGATSLTDITTKIEGLNCSAGHALQQGLILGKTLASGSSIQEKALLDEGLRMLILHEVGHTLGLNHNMKASILWDEKDVHKKSLTKGILTGSVMDYTPANIAPIGITQGDYFQVKSGPYDLWAIEYGYSTALTDKIAEQQRLNKILSHSADKGLAFGNDADDMRPQVFILILEL</sequence>